<dbReference type="STRING" id="1071918.SAMN05421544_1245"/>
<dbReference type="AlphaFoldDB" id="A0A1G7FLC2"/>
<dbReference type="Proteomes" id="UP000198517">
    <property type="component" value="Unassembled WGS sequence"/>
</dbReference>
<proteinExistence type="predicted"/>
<gene>
    <name evidence="2" type="ORF">SAMN05421544_1245</name>
</gene>
<accession>A0A1G7FLC2</accession>
<organism evidence="2 3">
    <name type="scientific">Riemerella columbipharyngis</name>
    <dbReference type="NCBI Taxonomy" id="1071918"/>
    <lineage>
        <taxon>Bacteria</taxon>
        <taxon>Pseudomonadati</taxon>
        <taxon>Bacteroidota</taxon>
        <taxon>Flavobacteriia</taxon>
        <taxon>Flavobacteriales</taxon>
        <taxon>Weeksellaceae</taxon>
        <taxon>Riemerella</taxon>
    </lineage>
</organism>
<dbReference type="InterPro" id="IPR006528">
    <property type="entry name" value="Phage_head_morphogenesis_dom"/>
</dbReference>
<keyword evidence="3" id="KW-1185">Reference proteome</keyword>
<feature type="domain" description="Phage head morphogenesis" evidence="1">
    <location>
        <begin position="99"/>
        <end position="181"/>
    </location>
</feature>
<protein>
    <submittedName>
        <fullName evidence="2">Phage putative head morphogenesis protein, SPP1 gp7 family</fullName>
    </submittedName>
</protein>
<sequence>MEKYCRALFDEHEVPEEIRQKLWNKYFDKLSTGIDKGYNAKDFEVYDKELVKAFKTNIAEFSAFKETSFRNSLHELLTTEDGRLRSWNDFKTEALKVSGDYNVRWLETEYHQTVANANMAGKWKDFERDTDLYSNVKFVTVADGRVRPEHKVLDGVVRPYNDPFWKTHLPPLDWGCRCNVIQTDEEPTEVPGGVQLKLEFENNPAQSGKIFNGSVYEKGLNGKEKKEIADNAIRWLESTQKKDGKVTFAPNYDTNDFNRNKYIAEVCAKQTGFNFHIREHVEVKHVTNPEYLIGDLLLGDRKSIKSSNGIITQIDHAKKQMLNKFVNPHKMPYYIVWDLDAIENIEWSEITNNLSRKVTKTRGTKIRGMFFHYQGKAVYLPRENIVKRDYSVLEKLK</sequence>
<dbReference type="Pfam" id="PF04233">
    <property type="entry name" value="Phage_Mu_F"/>
    <property type="match status" value="1"/>
</dbReference>
<evidence type="ECO:0000313" key="3">
    <source>
        <dbReference type="Proteomes" id="UP000198517"/>
    </source>
</evidence>
<dbReference type="EMBL" id="FNAS01000024">
    <property type="protein sequence ID" value="SDE76660.1"/>
    <property type="molecule type" value="Genomic_DNA"/>
</dbReference>
<evidence type="ECO:0000259" key="1">
    <source>
        <dbReference type="Pfam" id="PF04233"/>
    </source>
</evidence>
<evidence type="ECO:0000313" key="2">
    <source>
        <dbReference type="EMBL" id="SDE76660.1"/>
    </source>
</evidence>
<name>A0A1G7FLC2_9FLAO</name>
<reference evidence="2 3" key="1">
    <citation type="submission" date="2016-10" db="EMBL/GenBank/DDBJ databases">
        <authorList>
            <person name="de Groot N.N."/>
        </authorList>
    </citation>
    <scope>NUCLEOTIDE SEQUENCE [LARGE SCALE GENOMIC DNA]</scope>
    <source>
        <strain evidence="2 3">DSM 24015</strain>
    </source>
</reference>